<accession>A0A6F8TII0</accession>
<name>A0A6F8TII0_ACIBA</name>
<dbReference type="AlphaFoldDB" id="A0A6F8TII0"/>
<protein>
    <submittedName>
        <fullName evidence="1">Uncharacterized protein</fullName>
    </submittedName>
</protein>
<sequence>MYTYVYIIDEAYSVLKCLSVSILKMGEILRNKAFIVVFVLVCLGVAKWH</sequence>
<evidence type="ECO:0000313" key="1">
    <source>
        <dbReference type="EMBL" id="BCB00190.1"/>
    </source>
</evidence>
<proteinExistence type="predicted"/>
<dbReference type="EMBL" id="AP022836">
    <property type="protein sequence ID" value="BCB00190.1"/>
    <property type="molecule type" value="Genomic_DNA"/>
</dbReference>
<reference evidence="1" key="1">
    <citation type="submission" date="2020-03" db="EMBL/GenBank/DDBJ databases">
        <title>Complete genome sequence of Acinetobacter baumannii ATCC19606T, which is a model strain for tolerization of antimicrobial agents.</title>
        <authorList>
            <person name="Tsubouchi T."/>
            <person name="Suzuki M."/>
            <person name="Niki M."/>
            <person name="Oinuma K."/>
            <person name="Niki M."/>
            <person name="Shibayama K."/>
            <person name="Kakeya H."/>
            <person name="Kaneko Y."/>
        </authorList>
    </citation>
    <scope>NUCLEOTIDE SEQUENCE</scope>
    <source>
        <strain evidence="1">ATCC19606</strain>
    </source>
</reference>
<organism evidence="1">
    <name type="scientific">Acinetobacter baumannii</name>
    <dbReference type="NCBI Taxonomy" id="470"/>
    <lineage>
        <taxon>Bacteria</taxon>
        <taxon>Pseudomonadati</taxon>
        <taxon>Pseudomonadota</taxon>
        <taxon>Gammaproteobacteria</taxon>
        <taxon>Moraxellales</taxon>
        <taxon>Moraxellaceae</taxon>
        <taxon>Acinetobacter</taxon>
        <taxon>Acinetobacter calcoaceticus/baumannii complex</taxon>
    </lineage>
</organism>
<gene>
    <name evidence="1" type="ORF">ATCC19606_25250</name>
</gene>